<evidence type="ECO:0000313" key="8">
    <source>
        <dbReference type="Proteomes" id="UP000076959"/>
    </source>
</evidence>
<accession>A0A176YY32</accession>
<sequence length="455" mass="50562">MPNISEKIVGALEPKLDGRGRPRASTLHYFSGATLQGKKAPAGFAVRVTAAGTKSFVLFHRHGGKGYLETLGRWDENAQGGTLTVRDAIIKADKLAKDLKNGRREDPRPERTRRMEDGDDPEGLKIGGAFDPDAREEDREQKVPGLLDMFVERYCLKEKALKSADQYASTFRRLVAPDIGDLPVFGEGRLRRSHIVDMLDEIEDESGPVMADRTLAYVRKAFNWFAARNEDFTNPIVKGIRQVGTNARDRILSDEELRDLWAALDVVQDVPACYPRFVKSLLLTTTRRNEAAQMHTSELDGTDWTIPAERYKTGIDHLIPMSEAARALLGEKPAGANGNSWFVFSTTNGAKGFSGFSKAKRELDKAIAKVRAGREPMPHWVLHDLRRTGRSLMSRAGVPADHAERCLGHVIGGIRSVYDRYAYQDEKRVAFEKLAGLVAVILNPQPNVTPMARSA</sequence>
<proteinExistence type="inferred from homology"/>
<evidence type="ECO:0000313" key="7">
    <source>
        <dbReference type="EMBL" id="OAF11785.1"/>
    </source>
</evidence>
<feature type="region of interest" description="Disordered" evidence="5">
    <location>
        <begin position="98"/>
        <end position="141"/>
    </location>
</feature>
<dbReference type="GO" id="GO:0006310">
    <property type="term" value="P:DNA recombination"/>
    <property type="evidence" value="ECO:0007669"/>
    <property type="project" value="UniProtKB-KW"/>
</dbReference>
<dbReference type="InterPro" id="IPR002104">
    <property type="entry name" value="Integrase_catalytic"/>
</dbReference>
<evidence type="ECO:0000256" key="4">
    <source>
        <dbReference type="ARBA" id="ARBA00023172"/>
    </source>
</evidence>
<dbReference type="PANTHER" id="PTHR30629:SF2">
    <property type="entry name" value="PROPHAGE INTEGRASE INTS-RELATED"/>
    <property type="match status" value="1"/>
</dbReference>
<dbReference type="Proteomes" id="UP000076959">
    <property type="component" value="Unassembled WGS sequence"/>
</dbReference>
<keyword evidence="8" id="KW-1185">Reference proteome</keyword>
<organism evidence="7 8">
    <name type="scientific">Bradyrhizobium centrolobii</name>
    <dbReference type="NCBI Taxonomy" id="1505087"/>
    <lineage>
        <taxon>Bacteria</taxon>
        <taxon>Pseudomonadati</taxon>
        <taxon>Pseudomonadota</taxon>
        <taxon>Alphaproteobacteria</taxon>
        <taxon>Hyphomicrobiales</taxon>
        <taxon>Nitrobacteraceae</taxon>
        <taxon>Bradyrhizobium</taxon>
    </lineage>
</organism>
<dbReference type="CDD" id="cd00801">
    <property type="entry name" value="INT_P4_C"/>
    <property type="match status" value="1"/>
</dbReference>
<dbReference type="Gene3D" id="1.10.443.10">
    <property type="entry name" value="Intergrase catalytic core"/>
    <property type="match status" value="1"/>
</dbReference>
<evidence type="ECO:0000256" key="1">
    <source>
        <dbReference type="ARBA" id="ARBA00008857"/>
    </source>
</evidence>
<dbReference type="Gene3D" id="1.10.150.130">
    <property type="match status" value="1"/>
</dbReference>
<dbReference type="RefSeq" id="WP_063699206.1">
    <property type="nucleotide sequence ID" value="NZ_LUUB01000045.1"/>
</dbReference>
<dbReference type="SUPFAM" id="SSF56349">
    <property type="entry name" value="DNA breaking-rejoining enzymes"/>
    <property type="match status" value="1"/>
</dbReference>
<dbReference type="Gene3D" id="3.30.160.390">
    <property type="entry name" value="Integrase, DNA-binding domain"/>
    <property type="match status" value="1"/>
</dbReference>
<feature type="compositionally biased region" description="Basic and acidic residues" evidence="5">
    <location>
        <begin position="98"/>
        <end position="116"/>
    </location>
</feature>
<dbReference type="EMBL" id="LUUB01000045">
    <property type="protein sequence ID" value="OAF11785.1"/>
    <property type="molecule type" value="Genomic_DNA"/>
</dbReference>
<feature type="compositionally biased region" description="Basic and acidic residues" evidence="5">
    <location>
        <begin position="132"/>
        <end position="141"/>
    </location>
</feature>
<dbReference type="AlphaFoldDB" id="A0A176YY32"/>
<evidence type="ECO:0000256" key="3">
    <source>
        <dbReference type="ARBA" id="ARBA00023125"/>
    </source>
</evidence>
<dbReference type="PROSITE" id="PS51898">
    <property type="entry name" value="TYR_RECOMBINASE"/>
    <property type="match status" value="1"/>
</dbReference>
<evidence type="ECO:0000256" key="2">
    <source>
        <dbReference type="ARBA" id="ARBA00022908"/>
    </source>
</evidence>
<gene>
    <name evidence="7" type="ORF">AYJ54_07960</name>
</gene>
<dbReference type="PANTHER" id="PTHR30629">
    <property type="entry name" value="PROPHAGE INTEGRASE"/>
    <property type="match status" value="1"/>
</dbReference>
<evidence type="ECO:0000256" key="5">
    <source>
        <dbReference type="SAM" id="MobiDB-lite"/>
    </source>
</evidence>
<comment type="caution">
    <text evidence="7">The sequence shown here is derived from an EMBL/GenBank/DDBJ whole genome shotgun (WGS) entry which is preliminary data.</text>
</comment>
<feature type="domain" description="Tyr recombinase" evidence="6">
    <location>
        <begin position="247"/>
        <end position="439"/>
    </location>
</feature>
<protein>
    <recommendedName>
        <fullName evidence="6">Tyr recombinase domain-containing protein</fullName>
    </recommendedName>
</protein>
<evidence type="ECO:0000259" key="6">
    <source>
        <dbReference type="PROSITE" id="PS51898"/>
    </source>
</evidence>
<dbReference type="GO" id="GO:0015074">
    <property type="term" value="P:DNA integration"/>
    <property type="evidence" value="ECO:0007669"/>
    <property type="project" value="UniProtKB-KW"/>
</dbReference>
<dbReference type="InterPro" id="IPR010998">
    <property type="entry name" value="Integrase_recombinase_N"/>
</dbReference>
<name>A0A176YY32_9BRAD</name>
<dbReference type="InterPro" id="IPR013762">
    <property type="entry name" value="Integrase-like_cat_sf"/>
</dbReference>
<keyword evidence="4" id="KW-0233">DNA recombination</keyword>
<dbReference type="OrthoDB" id="7615137at2"/>
<dbReference type="InterPro" id="IPR011010">
    <property type="entry name" value="DNA_brk_join_enz"/>
</dbReference>
<dbReference type="GO" id="GO:0003677">
    <property type="term" value="F:DNA binding"/>
    <property type="evidence" value="ECO:0007669"/>
    <property type="project" value="UniProtKB-KW"/>
</dbReference>
<dbReference type="InterPro" id="IPR038488">
    <property type="entry name" value="Integrase_DNA-bd_sf"/>
</dbReference>
<dbReference type="Pfam" id="PF00589">
    <property type="entry name" value="Phage_integrase"/>
    <property type="match status" value="1"/>
</dbReference>
<dbReference type="InterPro" id="IPR050808">
    <property type="entry name" value="Phage_Integrase"/>
</dbReference>
<reference evidence="7 8" key="1">
    <citation type="submission" date="2016-03" db="EMBL/GenBank/DDBJ databases">
        <title>Draft Genome Sequence of the Strain BR 10245 (Bradyrhizobium sp.) isolated from nodules of Centrolobium paraense.</title>
        <authorList>
            <person name="Simoes-Araujo J.L.Sr."/>
            <person name="Barauna A.C."/>
            <person name="Silva K."/>
            <person name="Zilli J.E."/>
        </authorList>
    </citation>
    <scope>NUCLEOTIDE SEQUENCE [LARGE SCALE GENOMIC DNA]</scope>
    <source>
        <strain evidence="7 8">BR 10245</strain>
    </source>
</reference>
<keyword evidence="3" id="KW-0238">DNA-binding</keyword>
<dbReference type="STRING" id="1505087.AYJ54_07960"/>
<comment type="similarity">
    <text evidence="1">Belongs to the 'phage' integrase family.</text>
</comment>
<keyword evidence="2" id="KW-0229">DNA integration</keyword>